<reference evidence="3" key="1">
    <citation type="submission" date="2017-02" db="UniProtKB">
        <authorList>
            <consortium name="WormBaseParasite"/>
        </authorList>
    </citation>
    <scope>IDENTIFICATION</scope>
</reference>
<evidence type="ECO:0000313" key="1">
    <source>
        <dbReference type="EMBL" id="VDO91184.1"/>
    </source>
</evidence>
<protein>
    <submittedName>
        <fullName evidence="3">Lipoprotein</fullName>
    </submittedName>
</protein>
<proteinExistence type="predicted"/>
<dbReference type="Proteomes" id="UP000268014">
    <property type="component" value="Unassembled WGS sequence"/>
</dbReference>
<sequence>MSFTATGCQKEDTPPIGKDRVIPVEAGSKESGPFFVFYAGHDGNNCPGCIMINGKLYHVECQGVGRKCAVSTRVSIAQTGTVVTATTTDTFGLTSEDFFLMPDRSLDYEDDKGNHLFLNIPSQMVYRDTTTLQFTFTGLSFSNTAVYSND</sequence>
<dbReference type="AlphaFoldDB" id="A0A0N4XB94"/>
<name>A0A0N4XB94_HAEPC</name>
<evidence type="ECO:0000313" key="3">
    <source>
        <dbReference type="WBParaSite" id="HPLM_0002163901-mRNA-1"/>
    </source>
</evidence>
<accession>A0A0N4XB94</accession>
<organism evidence="3">
    <name type="scientific">Haemonchus placei</name>
    <name type="common">Barber's pole worm</name>
    <dbReference type="NCBI Taxonomy" id="6290"/>
    <lineage>
        <taxon>Eukaryota</taxon>
        <taxon>Metazoa</taxon>
        <taxon>Ecdysozoa</taxon>
        <taxon>Nematoda</taxon>
        <taxon>Chromadorea</taxon>
        <taxon>Rhabditida</taxon>
        <taxon>Rhabditina</taxon>
        <taxon>Rhabditomorpha</taxon>
        <taxon>Strongyloidea</taxon>
        <taxon>Trichostrongylidae</taxon>
        <taxon>Haemonchus</taxon>
    </lineage>
</organism>
<reference evidence="1 2" key="2">
    <citation type="submission" date="2018-11" db="EMBL/GenBank/DDBJ databases">
        <authorList>
            <consortium name="Pathogen Informatics"/>
        </authorList>
    </citation>
    <scope>NUCLEOTIDE SEQUENCE [LARGE SCALE GENOMIC DNA]</scope>
    <source>
        <strain evidence="1 2">MHpl1</strain>
    </source>
</reference>
<dbReference type="WBParaSite" id="HPLM_0002163901-mRNA-1">
    <property type="protein sequence ID" value="HPLM_0002163901-mRNA-1"/>
    <property type="gene ID" value="HPLM_0002163901"/>
</dbReference>
<keyword evidence="2" id="KW-1185">Reference proteome</keyword>
<dbReference type="EMBL" id="UZAF01023770">
    <property type="protein sequence ID" value="VDO91184.1"/>
    <property type="molecule type" value="Genomic_DNA"/>
</dbReference>
<gene>
    <name evidence="1" type="ORF">HPLM_LOCUS21628</name>
</gene>
<evidence type="ECO:0000313" key="2">
    <source>
        <dbReference type="Proteomes" id="UP000268014"/>
    </source>
</evidence>